<dbReference type="KEGG" id="tog:HNI00_05580"/>
<reference evidence="2" key="1">
    <citation type="submission" date="2020-05" db="EMBL/GenBank/DDBJ databases">
        <authorList>
            <person name="Zhu T."/>
            <person name="Keshari N."/>
            <person name="Lu X."/>
        </authorList>
    </citation>
    <scope>NUCLEOTIDE SEQUENCE</scope>
    <source>
        <strain evidence="2">NK1-22</strain>
    </source>
</reference>
<proteinExistence type="predicted"/>
<dbReference type="EMBL" id="CP053540">
    <property type="protein sequence ID" value="WOB45646.1"/>
    <property type="molecule type" value="Genomic_DNA"/>
</dbReference>
<dbReference type="Pfam" id="PF12770">
    <property type="entry name" value="CHAT"/>
    <property type="match status" value="1"/>
</dbReference>
<gene>
    <name evidence="2" type="ORF">HNI00_05580</name>
</gene>
<sequence length="432" mass="47688">MGVIGEPWLPSIEPDIYYFEDEFSSEFIEFLGLEATRPLSLADGRAIAYAIEQATGVRPGFVYISFVPPQSGLLRESVPPQDTDQLELVVVTSQNNLIRKRVEGATRAQVMAIAQEFRNEVTNPANVLNTRYLRSSQQLYQWFVAPIKAELDEREVENLVFLPPAGLRALPYAALHDGEQFLVEQYSVGLMPSLSLTDTRYVDIRNTQMLAMGVSKSTQGQAPLPSVPVELNALVLKLWRGQIFLDERSTLANLRAARQQQPFGIIHLATHADFVAGNIGASYIQFWDERLGLDQVKQLGWNDPPVEMLVLSACRTALGNEQAELGFAGLAVQTGVKTVVASLWYVSDAATTALMTRFYENLATSPIKAEALRQAQVAMARGEVSIDEAGRLRGLGRVGDLILPASSSSELRGQALSHPYYWAAFTMIGNPW</sequence>
<evidence type="ECO:0000313" key="2">
    <source>
        <dbReference type="EMBL" id="WOB45646.1"/>
    </source>
</evidence>
<name>A0AA96Y790_9CYAN</name>
<evidence type="ECO:0000259" key="1">
    <source>
        <dbReference type="Pfam" id="PF12770"/>
    </source>
</evidence>
<protein>
    <submittedName>
        <fullName evidence="2">CHAT domain-containing protein</fullName>
    </submittedName>
</protein>
<accession>A0AA96Y790</accession>
<organism evidence="2">
    <name type="scientific">Thermoleptolyngbya oregonensis NK1-22</name>
    <dbReference type="NCBI Taxonomy" id="2547457"/>
    <lineage>
        <taxon>Bacteria</taxon>
        <taxon>Bacillati</taxon>
        <taxon>Cyanobacteriota</taxon>
        <taxon>Cyanophyceae</taxon>
        <taxon>Oculatellales</taxon>
        <taxon>Oculatellaceae</taxon>
        <taxon>Thermoleptolyngbya</taxon>
    </lineage>
</organism>
<dbReference type="AlphaFoldDB" id="A0AA96Y790"/>
<feature type="domain" description="CHAT" evidence="1">
    <location>
        <begin position="134"/>
        <end position="430"/>
    </location>
</feature>
<dbReference type="InterPro" id="IPR024983">
    <property type="entry name" value="CHAT_dom"/>
</dbReference>